<dbReference type="GO" id="GO:0005576">
    <property type="term" value="C:extracellular region"/>
    <property type="evidence" value="ECO:0007669"/>
    <property type="project" value="UniProtKB-SubCell"/>
</dbReference>
<keyword evidence="3" id="KW-0677">Repeat</keyword>
<dbReference type="Proteomes" id="UP001591681">
    <property type="component" value="Unassembled WGS sequence"/>
</dbReference>
<evidence type="ECO:0000313" key="5">
    <source>
        <dbReference type="Proteomes" id="UP001591681"/>
    </source>
</evidence>
<dbReference type="Pfam" id="PF05782">
    <property type="entry name" value="ECM1"/>
    <property type="match status" value="1"/>
</dbReference>
<gene>
    <name evidence="4" type="ORF">ACEWY4_019641</name>
</gene>
<evidence type="ECO:0000256" key="1">
    <source>
        <dbReference type="ARBA" id="ARBA00004613"/>
    </source>
</evidence>
<dbReference type="EMBL" id="JBHFQA010000017">
    <property type="protein sequence ID" value="KAL2084123.1"/>
    <property type="molecule type" value="Genomic_DNA"/>
</dbReference>
<comment type="caution">
    <text evidence="4">The sequence shown here is derived from an EMBL/GenBank/DDBJ whole genome shotgun (WGS) entry which is preliminary data.</text>
</comment>
<sequence length="507" mass="57676">MQETKKSMTSYSLLLLGHGDPNLDMSQREVTFDLADIWGFEEDAEDVMQKEVTFKPPDSLKEEVSRISGPDMGQRDISDDLLAELDFRGAHHLAPSGPALFSPRGAPPSVVFPPGRPTPENIQAICVHGSGRPRYPQESLPLSGFSHLSRQADAVHRTEAWYSQQCCQGDWQQNAERTLCCARQAWEKALNQFCEDEFSIKTRHYHCCKLQKRARWLCFEREAPNPSYQPTTRYLGPEVLPQGPGFTFNNNCPRTQEKETAGIPRALRGESWHVPDITFPPARPTASNIRHICKLRKLRPRYIPSCLPRGGFGWLARQSKSVNRLERGLKRCCKGKKKVLACADEKWKEEMKRFCRDEHMVKTKHHECCKLPQGQQQFSCFSSKAPDQNYTRPILQREIHPVLPHIRLVCDTHKILKKLQVGVPVDTIVKKCCHLEAEKKSPCLQDALNELQRESCSAQPPSSMVTPDCCGPNPTECFSDLLMKSIKKAVKSPSFTRRKCPLQNIHL</sequence>
<comment type="subcellular location">
    <subcellularLocation>
        <location evidence="1">Secreted</location>
    </subcellularLocation>
</comment>
<dbReference type="AlphaFoldDB" id="A0ABD1JDH3"/>
<name>A0ABD1JDH3_9TELE</name>
<keyword evidence="2" id="KW-0964">Secreted</keyword>
<dbReference type="SUPFAM" id="SSF48552">
    <property type="entry name" value="Serum albumin-like"/>
    <property type="match status" value="2"/>
</dbReference>
<accession>A0ABD1JDH3</accession>
<dbReference type="PANTHER" id="PTHR16776">
    <property type="entry name" value="EXTRACELLULAR MATRIX PROTEIN 1"/>
    <property type="match status" value="1"/>
</dbReference>
<evidence type="ECO:0000256" key="2">
    <source>
        <dbReference type="ARBA" id="ARBA00022525"/>
    </source>
</evidence>
<keyword evidence="5" id="KW-1185">Reference proteome</keyword>
<reference evidence="4 5" key="1">
    <citation type="submission" date="2024-09" db="EMBL/GenBank/DDBJ databases">
        <title>A chromosome-level genome assembly of Gray's grenadier anchovy, Coilia grayii.</title>
        <authorList>
            <person name="Fu Z."/>
        </authorList>
    </citation>
    <scope>NUCLEOTIDE SEQUENCE [LARGE SCALE GENOMIC DNA]</scope>
    <source>
        <strain evidence="4">G4</strain>
        <tissue evidence="4">Muscle</tissue>
    </source>
</reference>
<proteinExistence type="predicted"/>
<dbReference type="InterPro" id="IPR020858">
    <property type="entry name" value="Serum_albumin-like"/>
</dbReference>
<evidence type="ECO:0000313" key="4">
    <source>
        <dbReference type="EMBL" id="KAL2084123.1"/>
    </source>
</evidence>
<evidence type="ECO:0008006" key="6">
    <source>
        <dbReference type="Google" id="ProtNLM"/>
    </source>
</evidence>
<dbReference type="InterPro" id="IPR008605">
    <property type="entry name" value="ECM1"/>
</dbReference>
<dbReference type="Gene3D" id="1.10.246.10">
    <property type="match status" value="2"/>
</dbReference>
<protein>
    <recommendedName>
        <fullName evidence="6">Extracellular matrix protein 1</fullName>
    </recommendedName>
</protein>
<evidence type="ECO:0000256" key="3">
    <source>
        <dbReference type="ARBA" id="ARBA00022737"/>
    </source>
</evidence>
<dbReference type="PANTHER" id="PTHR16776:SF3">
    <property type="entry name" value="EXTRACELLULAR MATRIX PROTEIN 1"/>
    <property type="match status" value="1"/>
</dbReference>
<organism evidence="4 5">
    <name type="scientific">Coilia grayii</name>
    <name type="common">Gray's grenadier anchovy</name>
    <dbReference type="NCBI Taxonomy" id="363190"/>
    <lineage>
        <taxon>Eukaryota</taxon>
        <taxon>Metazoa</taxon>
        <taxon>Chordata</taxon>
        <taxon>Craniata</taxon>
        <taxon>Vertebrata</taxon>
        <taxon>Euteleostomi</taxon>
        <taxon>Actinopterygii</taxon>
        <taxon>Neopterygii</taxon>
        <taxon>Teleostei</taxon>
        <taxon>Clupei</taxon>
        <taxon>Clupeiformes</taxon>
        <taxon>Clupeoidei</taxon>
        <taxon>Engraulidae</taxon>
        <taxon>Coilinae</taxon>
        <taxon>Coilia</taxon>
    </lineage>
</organism>